<keyword evidence="2" id="KW-1185">Reference proteome</keyword>
<dbReference type="RefSeq" id="WP_381346943.1">
    <property type="nucleotide sequence ID" value="NZ_JBHMCY010000030.1"/>
</dbReference>
<gene>
    <name evidence="1" type="ORF">ACFF45_17270</name>
</gene>
<evidence type="ECO:0000313" key="2">
    <source>
        <dbReference type="Proteomes" id="UP001589709"/>
    </source>
</evidence>
<sequence length="124" mass="13997">MPQTDTATETVPAATLYEWQRRAQRHLADLIEHGATLDLPPLLWTLAPNGNLIGTADGIGFTPAIQRETVRRWADHAGARVDTEYTTDGREELYAGWKDDERRTRGCFRATIFVHREAPQPGNR</sequence>
<accession>A0ABV5N279</accession>
<organism evidence="1 2">
    <name type="scientific">Streptomyces cinereospinus</name>
    <dbReference type="NCBI Taxonomy" id="285561"/>
    <lineage>
        <taxon>Bacteria</taxon>
        <taxon>Bacillati</taxon>
        <taxon>Actinomycetota</taxon>
        <taxon>Actinomycetes</taxon>
        <taxon>Kitasatosporales</taxon>
        <taxon>Streptomycetaceae</taxon>
        <taxon>Streptomyces</taxon>
    </lineage>
</organism>
<dbReference type="Proteomes" id="UP001589709">
    <property type="component" value="Unassembled WGS sequence"/>
</dbReference>
<dbReference type="EMBL" id="JBHMCY010000030">
    <property type="protein sequence ID" value="MFB9464412.1"/>
    <property type="molecule type" value="Genomic_DNA"/>
</dbReference>
<reference evidence="1 2" key="1">
    <citation type="submission" date="2024-09" db="EMBL/GenBank/DDBJ databases">
        <authorList>
            <person name="Sun Q."/>
            <person name="Mori K."/>
        </authorList>
    </citation>
    <scope>NUCLEOTIDE SEQUENCE [LARGE SCALE GENOMIC DNA]</scope>
    <source>
        <strain evidence="1 2">JCM 6917</strain>
    </source>
</reference>
<evidence type="ECO:0000313" key="1">
    <source>
        <dbReference type="EMBL" id="MFB9464412.1"/>
    </source>
</evidence>
<proteinExistence type="predicted"/>
<name>A0ABV5N279_9ACTN</name>
<comment type="caution">
    <text evidence="1">The sequence shown here is derived from an EMBL/GenBank/DDBJ whole genome shotgun (WGS) entry which is preliminary data.</text>
</comment>
<protein>
    <submittedName>
        <fullName evidence="1">Uncharacterized protein</fullName>
    </submittedName>
</protein>